<name>A0A8C4SN19_ERPCA</name>
<dbReference type="InterPro" id="IPR005502">
    <property type="entry name" value="Ribosyl_crysJ1"/>
</dbReference>
<dbReference type="Gene3D" id="1.10.4080.10">
    <property type="entry name" value="ADP-ribosylation/Crystallin J1"/>
    <property type="match status" value="1"/>
</dbReference>
<evidence type="ECO:0000256" key="1">
    <source>
        <dbReference type="ARBA" id="ARBA00010702"/>
    </source>
</evidence>
<comment type="similarity">
    <text evidence="1">Belongs to the ADP-ribosylglycohydrolase family.</text>
</comment>
<accession>A0A8C4SN19</accession>
<reference evidence="3" key="1">
    <citation type="submission" date="2021-06" db="EMBL/GenBank/DDBJ databases">
        <authorList>
            <consortium name="Wellcome Sanger Institute Data Sharing"/>
        </authorList>
    </citation>
    <scope>NUCLEOTIDE SEQUENCE [LARGE SCALE GENOMIC DNA]</scope>
</reference>
<evidence type="ECO:0000256" key="2">
    <source>
        <dbReference type="SAM" id="Phobius"/>
    </source>
</evidence>
<feature type="transmembrane region" description="Helical" evidence="2">
    <location>
        <begin position="312"/>
        <end position="332"/>
    </location>
</feature>
<sequence>SEQNVNGRSVGEHSGESNTMVAAAQPLHWIYDLKKLQNILSETPFPEFRVQSANPFYRRKTGQQSCYGDQAFVLLESLAECGVLNIEDLKERTYTFFGPGSEYDSPVNQVDRPKGGPRPQLPIEGPWRHASLKSFLKNYENKKKETGCDIDRQIDGISKLAPIVAMYAGKPELLEKVEQATRVTQNDDVCVSLTLAGARLLEYYVLHGSSEKALDCVLEQLQDEHQKHPEGLDQVVAGHLQQVKAFLNGRLCMFVMTSVVSFITALPGAFQAAVHGVLTANAFEEGIRNTMRCGGCSCSRGSFIGACLGAQVHPSLLFFFGLLFSMNFLMLIKKKE</sequence>
<keyword evidence="4" id="KW-1185">Reference proteome</keyword>
<reference evidence="3" key="3">
    <citation type="submission" date="2025-09" db="UniProtKB">
        <authorList>
            <consortium name="Ensembl"/>
        </authorList>
    </citation>
    <scope>IDENTIFICATION</scope>
</reference>
<organism evidence="3 4">
    <name type="scientific">Erpetoichthys calabaricus</name>
    <name type="common">Rope fish</name>
    <name type="synonym">Calamoichthys calabaricus</name>
    <dbReference type="NCBI Taxonomy" id="27687"/>
    <lineage>
        <taxon>Eukaryota</taxon>
        <taxon>Metazoa</taxon>
        <taxon>Chordata</taxon>
        <taxon>Craniata</taxon>
        <taxon>Vertebrata</taxon>
        <taxon>Euteleostomi</taxon>
        <taxon>Actinopterygii</taxon>
        <taxon>Polypteriformes</taxon>
        <taxon>Polypteridae</taxon>
        <taxon>Erpetoichthys</taxon>
    </lineage>
</organism>
<dbReference type="PANTHER" id="PTHR16222:SF17">
    <property type="entry name" value="SELENOPROTEIN J"/>
    <property type="match status" value="1"/>
</dbReference>
<dbReference type="Pfam" id="PF03747">
    <property type="entry name" value="ADP_ribosyl_GH"/>
    <property type="match status" value="1"/>
</dbReference>
<dbReference type="Ensembl" id="ENSECRT00000019866.1">
    <property type="protein sequence ID" value="ENSECRP00000019471.1"/>
    <property type="gene ID" value="ENSECRG00000013019.1"/>
</dbReference>
<protein>
    <submittedName>
        <fullName evidence="3">Selenoprotein J</fullName>
    </submittedName>
</protein>
<dbReference type="Proteomes" id="UP000694620">
    <property type="component" value="Chromosome 10"/>
</dbReference>
<dbReference type="PANTHER" id="PTHR16222">
    <property type="entry name" value="ADP-RIBOSYLGLYCOHYDROLASE"/>
    <property type="match status" value="1"/>
</dbReference>
<evidence type="ECO:0000313" key="3">
    <source>
        <dbReference type="Ensembl" id="ENSECRP00000019471.1"/>
    </source>
</evidence>
<gene>
    <name evidence="3" type="primary">selenoj</name>
</gene>
<proteinExistence type="inferred from homology"/>
<dbReference type="AlphaFoldDB" id="A0A8C4SN19"/>
<dbReference type="SUPFAM" id="SSF101478">
    <property type="entry name" value="ADP-ribosylglycohydrolase"/>
    <property type="match status" value="1"/>
</dbReference>
<reference evidence="3" key="2">
    <citation type="submission" date="2025-08" db="UniProtKB">
        <authorList>
            <consortium name="Ensembl"/>
        </authorList>
    </citation>
    <scope>IDENTIFICATION</scope>
</reference>
<dbReference type="InterPro" id="IPR036705">
    <property type="entry name" value="Ribosyl_crysJ1_sf"/>
</dbReference>
<keyword evidence="2" id="KW-0472">Membrane</keyword>
<dbReference type="GeneTree" id="ENSGT00400000023530"/>
<dbReference type="InterPro" id="IPR050792">
    <property type="entry name" value="ADP-ribosylglycohydrolase"/>
</dbReference>
<keyword evidence="2" id="KW-1133">Transmembrane helix</keyword>
<keyword evidence="2" id="KW-0812">Transmembrane</keyword>
<evidence type="ECO:0000313" key="4">
    <source>
        <dbReference type="Proteomes" id="UP000694620"/>
    </source>
</evidence>